<evidence type="ECO:0000256" key="3">
    <source>
        <dbReference type="ARBA" id="ARBA00022525"/>
    </source>
</evidence>
<comment type="catalytic activity">
    <reaction evidence="10">
        <text>[(1-&gt;4)-beta-D-glucosyl]n+m + reduced acceptor + O2 = 4-dehydro-beta-D-glucosyl-[(1-&gt;4)-beta-D-glucosyl]n-1 + [(1-&gt;4)-beta-D-glucosyl]m + acceptor + H2O.</text>
        <dbReference type="EC" id="1.14.99.56"/>
    </reaction>
</comment>
<evidence type="ECO:0000313" key="13">
    <source>
        <dbReference type="EMBL" id="KAJ3578822.1"/>
    </source>
</evidence>
<evidence type="ECO:0000256" key="4">
    <source>
        <dbReference type="ARBA" id="ARBA00022729"/>
    </source>
</evidence>
<dbReference type="Gene3D" id="2.70.50.70">
    <property type="match status" value="1"/>
</dbReference>
<comment type="cofactor">
    <cofactor evidence="1">
        <name>Cu(2+)</name>
        <dbReference type="ChEBI" id="CHEBI:29036"/>
    </cofactor>
</comment>
<evidence type="ECO:0000256" key="7">
    <source>
        <dbReference type="ARBA" id="ARBA00023277"/>
    </source>
</evidence>
<dbReference type="InterPro" id="IPR005103">
    <property type="entry name" value="AA9_LPMO"/>
</dbReference>
<evidence type="ECO:0000256" key="11">
    <source>
        <dbReference type="ARBA" id="ARBA00047174"/>
    </source>
</evidence>
<dbReference type="VEuPathDB" id="FungiDB:F4678DRAFT_419641"/>
<dbReference type="PANTHER" id="PTHR33353">
    <property type="entry name" value="PUTATIVE (AFU_ORTHOLOGUE AFUA_1G12560)-RELATED"/>
    <property type="match status" value="1"/>
</dbReference>
<evidence type="ECO:0000256" key="10">
    <source>
        <dbReference type="ARBA" id="ARBA00045077"/>
    </source>
</evidence>
<keyword evidence="8" id="KW-0624">Polysaccharide degradation</keyword>
<evidence type="ECO:0000256" key="6">
    <source>
        <dbReference type="ARBA" id="ARBA00023157"/>
    </source>
</evidence>
<accession>A0A9W8NLW5</accession>
<evidence type="ECO:0000256" key="1">
    <source>
        <dbReference type="ARBA" id="ARBA00001973"/>
    </source>
</evidence>
<dbReference type="GO" id="GO:0005576">
    <property type="term" value="C:extracellular region"/>
    <property type="evidence" value="ECO:0007669"/>
    <property type="project" value="UniProtKB-SubCell"/>
</dbReference>
<dbReference type="CDD" id="cd21175">
    <property type="entry name" value="LPMO_AA9"/>
    <property type="match status" value="1"/>
</dbReference>
<protein>
    <recommendedName>
        <fullName evidence="11">lytic cellulose monooxygenase (C4-dehydrogenating)</fullName>
        <ecNumber evidence="11">1.14.99.56</ecNumber>
    </recommendedName>
</protein>
<keyword evidence="4" id="KW-0732">Signal</keyword>
<keyword evidence="5" id="KW-0136">Cellulose degradation</keyword>
<evidence type="ECO:0000313" key="14">
    <source>
        <dbReference type="Proteomes" id="UP001148614"/>
    </source>
</evidence>
<dbReference type="Pfam" id="PF03443">
    <property type="entry name" value="AA9"/>
    <property type="match status" value="1"/>
</dbReference>
<keyword evidence="7" id="KW-0119">Carbohydrate metabolism</keyword>
<evidence type="ECO:0000259" key="12">
    <source>
        <dbReference type="Pfam" id="PF03443"/>
    </source>
</evidence>
<name>A0A9W8NLW5_9PEZI</name>
<dbReference type="InterPro" id="IPR049892">
    <property type="entry name" value="AA9"/>
</dbReference>
<comment type="caution">
    <text evidence="13">The sequence shown here is derived from an EMBL/GenBank/DDBJ whole genome shotgun (WGS) entry which is preliminary data.</text>
</comment>
<sequence>MKRQARSASNAIYRRGLSRFWVKYSTSLPSESTSIYINFKSEVYDNRAVPDMLRRAILLSFGLPYLVSSHGGGQHYIIDGIVYQGIQRLWTWDHNVYTLDNPDMACGHDGTPHVNSYYAPIQAGNIISVNYTVDLNDPRYLWEDGRRFTFGHPYGPMLAYMAACPSEGCETVDMNSPIWFKTWEAGLLNGTWLTGHWAMRDVWMGANVDITTSVSLKPGKYLLRHEMINLESGPVQFFPNCIQLEVTGLGNDLPPPSELVAFPGAYNKDLDISFNIDKGTPWFYVDNGNKTVYPMPGPSVWQG</sequence>
<dbReference type="Proteomes" id="UP001148614">
    <property type="component" value="Unassembled WGS sequence"/>
</dbReference>
<evidence type="ECO:0000256" key="8">
    <source>
        <dbReference type="ARBA" id="ARBA00023326"/>
    </source>
</evidence>
<dbReference type="GO" id="GO:0030245">
    <property type="term" value="P:cellulose catabolic process"/>
    <property type="evidence" value="ECO:0007669"/>
    <property type="project" value="UniProtKB-KW"/>
</dbReference>
<gene>
    <name evidence="13" type="ORF">NPX13_g1741</name>
</gene>
<dbReference type="EC" id="1.14.99.56" evidence="11"/>
<feature type="domain" description="Auxiliary Activity family 9 catalytic" evidence="12">
    <location>
        <begin position="70"/>
        <end position="277"/>
    </location>
</feature>
<comment type="subcellular location">
    <subcellularLocation>
        <location evidence="2">Secreted</location>
    </subcellularLocation>
</comment>
<evidence type="ECO:0000256" key="9">
    <source>
        <dbReference type="ARBA" id="ARBA00044502"/>
    </source>
</evidence>
<reference evidence="13" key="1">
    <citation type="submission" date="2022-07" db="EMBL/GenBank/DDBJ databases">
        <title>Genome Sequence of Xylaria arbuscula.</title>
        <authorList>
            <person name="Buettner E."/>
        </authorList>
    </citation>
    <scope>NUCLEOTIDE SEQUENCE</scope>
    <source>
        <strain evidence="13">VT107</strain>
    </source>
</reference>
<organism evidence="13 14">
    <name type="scientific">Xylaria arbuscula</name>
    <dbReference type="NCBI Taxonomy" id="114810"/>
    <lineage>
        <taxon>Eukaryota</taxon>
        <taxon>Fungi</taxon>
        <taxon>Dikarya</taxon>
        <taxon>Ascomycota</taxon>
        <taxon>Pezizomycotina</taxon>
        <taxon>Sordariomycetes</taxon>
        <taxon>Xylariomycetidae</taxon>
        <taxon>Xylariales</taxon>
        <taxon>Xylariaceae</taxon>
        <taxon>Xylaria</taxon>
    </lineage>
</organism>
<keyword evidence="3" id="KW-0964">Secreted</keyword>
<keyword evidence="14" id="KW-1185">Reference proteome</keyword>
<dbReference type="EMBL" id="JANPWZ010000166">
    <property type="protein sequence ID" value="KAJ3578822.1"/>
    <property type="molecule type" value="Genomic_DNA"/>
</dbReference>
<comment type="similarity">
    <text evidence="9">Belongs to the polysaccharide monooxygenase AA9 family.</text>
</comment>
<dbReference type="AlphaFoldDB" id="A0A9W8NLW5"/>
<proteinExistence type="inferred from homology"/>
<evidence type="ECO:0000256" key="5">
    <source>
        <dbReference type="ARBA" id="ARBA00023001"/>
    </source>
</evidence>
<evidence type="ECO:0000256" key="2">
    <source>
        <dbReference type="ARBA" id="ARBA00004613"/>
    </source>
</evidence>
<keyword evidence="6" id="KW-1015">Disulfide bond</keyword>
<dbReference type="PANTHER" id="PTHR33353:SF19">
    <property type="entry name" value="GLYCOSYLHYDROLASE FAMILY 61-8 PROTEIN"/>
    <property type="match status" value="1"/>
</dbReference>